<dbReference type="SMART" id="SM00710">
    <property type="entry name" value="PbH1"/>
    <property type="match status" value="6"/>
</dbReference>
<gene>
    <name evidence="4" type="ORF">K933_10769</name>
</gene>
<evidence type="ECO:0000259" key="3">
    <source>
        <dbReference type="Pfam" id="PF07705"/>
    </source>
</evidence>
<dbReference type="InterPro" id="IPR013783">
    <property type="entry name" value="Ig-like_fold"/>
</dbReference>
<evidence type="ECO:0000313" key="4">
    <source>
        <dbReference type="EMBL" id="ESP88028.1"/>
    </source>
</evidence>
<evidence type="ECO:0000259" key="2">
    <source>
        <dbReference type="Pfam" id="PF05048"/>
    </source>
</evidence>
<dbReference type="InterPro" id="IPR006626">
    <property type="entry name" value="PbH1"/>
</dbReference>
<feature type="domain" description="CARDB" evidence="3">
    <location>
        <begin position="343"/>
        <end position="425"/>
    </location>
</feature>
<dbReference type="AlphaFoldDB" id="V4HD85"/>
<feature type="region of interest" description="Disordered" evidence="1">
    <location>
        <begin position="239"/>
        <end position="260"/>
    </location>
</feature>
<sequence length="429" mass="43968">MVGSVLTAGVAFTGQAAAATQSVSSCTTIDESGTYELTSDVDAGGETCFDIRASDVTLDGNGYTVTGAGGSERAFGVFVNGTEASVSNVTVTDVSVNRWFIGYHVRGASDVTIADTTAVDDRFYGYWVVTSDGVDIEDAVARDHTRSEGEGVSIIRSTDMVLDNVTSVDNDYGIHVDNDARDIRIVDSEISGNNNWGYYMRGYSGSGPANVTATNLTLGDAVVDVVASQNVVLEGADSLPAAPENGQAVSPPLRASTAGGSADSVLNLSAHYDDDGVNESSVELRQYDTDASEWSASPSSVVDADANTVTSPVEFTTNGVIFLSAVGRNATDGGSEPEPEPANFSVSELSAPANATVGDTVTVTANVTNTGGTEATQTVEFGLDTDADGTLDPLGINESVTLAAGASEMVSFDVPTDGLAAGTYTHGVS</sequence>
<dbReference type="InterPro" id="IPR011050">
    <property type="entry name" value="Pectin_lyase_fold/virulence"/>
</dbReference>
<dbReference type="Proteomes" id="UP000017840">
    <property type="component" value="Unassembled WGS sequence"/>
</dbReference>
<dbReference type="Pfam" id="PF05048">
    <property type="entry name" value="NosD"/>
    <property type="match status" value="1"/>
</dbReference>
<dbReference type="EMBL" id="ASGZ01000035">
    <property type="protein sequence ID" value="ESP88028.1"/>
    <property type="molecule type" value="Genomic_DNA"/>
</dbReference>
<evidence type="ECO:0000256" key="1">
    <source>
        <dbReference type="SAM" id="MobiDB-lite"/>
    </source>
</evidence>
<evidence type="ECO:0008006" key="6">
    <source>
        <dbReference type="Google" id="ProtNLM"/>
    </source>
</evidence>
<accession>V4HD85</accession>
<dbReference type="eggNOG" id="arCOG02545">
    <property type="taxonomic scope" value="Archaea"/>
</dbReference>
<dbReference type="Gene3D" id="2.160.20.10">
    <property type="entry name" value="Single-stranded right-handed beta-helix, Pectin lyase-like"/>
    <property type="match status" value="1"/>
</dbReference>
<dbReference type="eggNOG" id="arCOG07560">
    <property type="taxonomic scope" value="Archaea"/>
</dbReference>
<dbReference type="SUPFAM" id="SSF51126">
    <property type="entry name" value="Pectin lyase-like"/>
    <property type="match status" value="1"/>
</dbReference>
<feature type="non-terminal residue" evidence="4">
    <location>
        <position position="429"/>
    </location>
</feature>
<dbReference type="InterPro" id="IPR007742">
    <property type="entry name" value="NosD_dom"/>
</dbReference>
<dbReference type="Pfam" id="PF07705">
    <property type="entry name" value="CARDB"/>
    <property type="match status" value="1"/>
</dbReference>
<dbReference type="InterPro" id="IPR011635">
    <property type="entry name" value="CARDB"/>
</dbReference>
<organism evidence="4 5">
    <name type="scientific">Candidatus Halobonum tyrrellensis G22</name>
    <dbReference type="NCBI Taxonomy" id="1324957"/>
    <lineage>
        <taxon>Archaea</taxon>
        <taxon>Methanobacteriati</taxon>
        <taxon>Methanobacteriota</taxon>
        <taxon>Stenosarchaea group</taxon>
        <taxon>Halobacteria</taxon>
        <taxon>Halobacteriales</taxon>
        <taxon>Haloferacaceae</taxon>
        <taxon>Candidatus Halobonum</taxon>
    </lineage>
</organism>
<evidence type="ECO:0000313" key="5">
    <source>
        <dbReference type="Proteomes" id="UP000017840"/>
    </source>
</evidence>
<dbReference type="Gene3D" id="2.60.40.10">
    <property type="entry name" value="Immunoglobulins"/>
    <property type="match status" value="1"/>
</dbReference>
<comment type="caution">
    <text evidence="4">The sequence shown here is derived from an EMBL/GenBank/DDBJ whole genome shotgun (WGS) entry which is preliminary data.</text>
</comment>
<proteinExistence type="predicted"/>
<keyword evidence="5" id="KW-1185">Reference proteome</keyword>
<dbReference type="InterPro" id="IPR012334">
    <property type="entry name" value="Pectin_lyas_fold"/>
</dbReference>
<feature type="domain" description="Periplasmic copper-binding protein NosD beta helix" evidence="2">
    <location>
        <begin position="85"/>
        <end position="204"/>
    </location>
</feature>
<name>V4HD85_9EURY</name>
<protein>
    <recommendedName>
        <fullName evidence="6">Right handed beta helix domain-containing protein</fullName>
    </recommendedName>
</protein>
<reference evidence="4 5" key="1">
    <citation type="journal article" date="2013" name="Genome Announc.">
        <title>Draft Genome Sequence of 'Candidatus Halobonum tyrrellensis' Strain G22, Isolated from the Hypersaline Waters of Lake Tyrrell, Australia.</title>
        <authorList>
            <person name="Ugalde J.A."/>
            <person name="Narasingarao P."/>
            <person name="Kuo S."/>
            <person name="Podell S."/>
            <person name="Allen E.E."/>
        </authorList>
    </citation>
    <scope>NUCLEOTIDE SEQUENCE [LARGE SCALE GENOMIC DNA]</scope>
    <source>
        <strain evidence="4 5">G22</strain>
    </source>
</reference>